<name>A0ACC0ZK44_9ROSI</name>
<protein>
    <submittedName>
        <fullName evidence="1">Uncharacterized protein</fullName>
    </submittedName>
</protein>
<evidence type="ECO:0000313" key="1">
    <source>
        <dbReference type="EMBL" id="KAJ0052544.1"/>
    </source>
</evidence>
<comment type="caution">
    <text evidence="1">The sequence shown here is derived from an EMBL/GenBank/DDBJ whole genome shotgun (WGS) entry which is preliminary data.</text>
</comment>
<accession>A0ACC0ZK44</accession>
<dbReference type="EMBL" id="CM047736">
    <property type="protein sequence ID" value="KAJ0052544.1"/>
    <property type="molecule type" value="Genomic_DNA"/>
</dbReference>
<organism evidence="1 2">
    <name type="scientific">Pistacia integerrima</name>
    <dbReference type="NCBI Taxonomy" id="434235"/>
    <lineage>
        <taxon>Eukaryota</taxon>
        <taxon>Viridiplantae</taxon>
        <taxon>Streptophyta</taxon>
        <taxon>Embryophyta</taxon>
        <taxon>Tracheophyta</taxon>
        <taxon>Spermatophyta</taxon>
        <taxon>Magnoliopsida</taxon>
        <taxon>eudicotyledons</taxon>
        <taxon>Gunneridae</taxon>
        <taxon>Pentapetalae</taxon>
        <taxon>rosids</taxon>
        <taxon>malvids</taxon>
        <taxon>Sapindales</taxon>
        <taxon>Anacardiaceae</taxon>
        <taxon>Pistacia</taxon>
    </lineage>
</organism>
<proteinExistence type="predicted"/>
<keyword evidence="2" id="KW-1185">Reference proteome</keyword>
<sequence>MSEEIEIVGMRFRPTEEEIILYYLERKMGGLDFPVHCINEVDVLKYEPWDLPDLSARPDNEMWYFFNAPTYKYAKSKRTNRATRAGYWKVTGKDRPIWDDRGTKVIGIKKNLVFYLHRFPNGVKTNWVINEYHSNNAPLYQAFSFLFYSFLLFIPLQFLKEFVLWRLKRKSGNEPKSKEPSRSSKSDSGNYVVENTGPQVNYDRPAVELDPLDSIGFDHNRLSEPELPMHQEHGSLYSNLSINEFVSSEQEDDFFKSLLASKDGYWEKTLIHDKDKEKLYEESGQVLETPSSPDRDSSFRPVNSAADYPQINCIHLVHDDFPISKRTFKAQHLPKSEDFIKKECSPRTLQLWAKSSHKAISKYEARAAEHAFYLPLEENSVVKFGAEWKKAQRINSKKSLRFISNQSDGSNRKGCFSSLETPFLDHKTNSEYIRNVLVAVILFLFFIWEIGSLH</sequence>
<dbReference type="Proteomes" id="UP001163603">
    <property type="component" value="Chromosome 1"/>
</dbReference>
<reference evidence="2" key="1">
    <citation type="journal article" date="2023" name="G3 (Bethesda)">
        <title>Genome assembly and association tests identify interacting loci associated with vigor, precocity, and sex in interspecific pistachio rootstocks.</title>
        <authorList>
            <person name="Palmer W."/>
            <person name="Jacygrad E."/>
            <person name="Sagayaradj S."/>
            <person name="Cavanaugh K."/>
            <person name="Han R."/>
            <person name="Bertier L."/>
            <person name="Beede B."/>
            <person name="Kafkas S."/>
            <person name="Golino D."/>
            <person name="Preece J."/>
            <person name="Michelmore R."/>
        </authorList>
    </citation>
    <scope>NUCLEOTIDE SEQUENCE [LARGE SCALE GENOMIC DNA]</scope>
</reference>
<evidence type="ECO:0000313" key="2">
    <source>
        <dbReference type="Proteomes" id="UP001163603"/>
    </source>
</evidence>
<gene>
    <name evidence="1" type="ORF">Pint_00701</name>
</gene>